<proteinExistence type="predicted"/>
<evidence type="ECO:0000313" key="3">
    <source>
        <dbReference type="Proteomes" id="UP001296967"/>
    </source>
</evidence>
<gene>
    <name evidence="2" type="ORF">CCR82_05030</name>
</gene>
<organism evidence="2 3">
    <name type="scientific">Halochromatium salexigens</name>
    <name type="common">Chromatium salexigens</name>
    <dbReference type="NCBI Taxonomy" id="49447"/>
    <lineage>
        <taxon>Bacteria</taxon>
        <taxon>Pseudomonadati</taxon>
        <taxon>Pseudomonadota</taxon>
        <taxon>Gammaproteobacteria</taxon>
        <taxon>Chromatiales</taxon>
        <taxon>Chromatiaceae</taxon>
        <taxon>Halochromatium</taxon>
    </lineage>
</organism>
<dbReference type="Gene3D" id="1.10.260.40">
    <property type="entry name" value="lambda repressor-like DNA-binding domains"/>
    <property type="match status" value="1"/>
</dbReference>
<protein>
    <submittedName>
        <fullName evidence="2">Transcriptional regulator</fullName>
    </submittedName>
</protein>
<dbReference type="SUPFAM" id="SSF47413">
    <property type="entry name" value="lambda repressor-like DNA-binding domains"/>
    <property type="match status" value="1"/>
</dbReference>
<evidence type="ECO:0000259" key="1">
    <source>
        <dbReference type="Pfam" id="PF13744"/>
    </source>
</evidence>
<accession>A0AAJ0UEE3</accession>
<dbReference type="RefSeq" id="WP_201244322.1">
    <property type="nucleotide sequence ID" value="NZ_NHSF01000029.1"/>
</dbReference>
<dbReference type="Pfam" id="PF13744">
    <property type="entry name" value="HTH_37"/>
    <property type="match status" value="1"/>
</dbReference>
<keyword evidence="3" id="KW-1185">Reference proteome</keyword>
<dbReference type="EMBL" id="NHSF01000029">
    <property type="protein sequence ID" value="MBK5929907.1"/>
    <property type="molecule type" value="Genomic_DNA"/>
</dbReference>
<sequence length="93" mass="10003">MNAHPFASVWEAIEDTPEEAATMKLCASLMRALQAQIADHGLSPTEAARRFGVTEPRIAELIAGKVTLFDLNALIHMAATAGLQCEIQIRDAA</sequence>
<dbReference type="GO" id="GO:0003677">
    <property type="term" value="F:DNA binding"/>
    <property type="evidence" value="ECO:0007669"/>
    <property type="project" value="InterPro"/>
</dbReference>
<dbReference type="InterPro" id="IPR010982">
    <property type="entry name" value="Lambda_DNA-bd_dom_sf"/>
</dbReference>
<feature type="domain" description="HigA2-like helix-turn-helix" evidence="1">
    <location>
        <begin position="14"/>
        <end position="90"/>
    </location>
</feature>
<evidence type="ECO:0000313" key="2">
    <source>
        <dbReference type="EMBL" id="MBK5929907.1"/>
    </source>
</evidence>
<dbReference type="Proteomes" id="UP001296967">
    <property type="component" value="Unassembled WGS sequence"/>
</dbReference>
<comment type="caution">
    <text evidence="2">The sequence shown here is derived from an EMBL/GenBank/DDBJ whole genome shotgun (WGS) entry which is preliminary data.</text>
</comment>
<dbReference type="InterPro" id="IPR039554">
    <property type="entry name" value="HigA2-like_HTH"/>
</dbReference>
<reference evidence="2" key="2">
    <citation type="journal article" date="2020" name="Microorganisms">
        <title>Osmotic Adaptation and Compatible Solute Biosynthesis of Phototrophic Bacteria as Revealed from Genome Analyses.</title>
        <authorList>
            <person name="Imhoff J.F."/>
            <person name="Rahn T."/>
            <person name="Kunzel S."/>
            <person name="Keller A."/>
            <person name="Neulinger S.C."/>
        </authorList>
    </citation>
    <scope>NUCLEOTIDE SEQUENCE</scope>
    <source>
        <strain evidence="2">DSM 4395</strain>
    </source>
</reference>
<reference evidence="2" key="1">
    <citation type="submission" date="2017-05" db="EMBL/GenBank/DDBJ databases">
        <authorList>
            <person name="Imhoff J.F."/>
            <person name="Rahn T."/>
            <person name="Kuenzel S."/>
            <person name="Neulinger S.C."/>
        </authorList>
    </citation>
    <scope>NUCLEOTIDE SEQUENCE</scope>
    <source>
        <strain evidence="2">DSM 4395</strain>
    </source>
</reference>
<dbReference type="AlphaFoldDB" id="A0AAJ0UEE3"/>
<name>A0AAJ0UEE3_HALSE</name>